<reference evidence="4 5" key="1">
    <citation type="submission" date="2019-09" db="EMBL/GenBank/DDBJ databases">
        <authorList>
            <person name="Chandra G."/>
            <person name="Truman W A."/>
        </authorList>
    </citation>
    <scope>NUCLEOTIDE SEQUENCE [LARGE SCALE GENOMIC DNA]</scope>
    <source>
        <strain evidence="4">PS691</strain>
    </source>
</reference>
<dbReference type="RefSeq" id="WP_150641398.1">
    <property type="nucleotide sequence ID" value="NZ_CABVHQ010000009.1"/>
</dbReference>
<evidence type="ECO:0000313" key="4">
    <source>
        <dbReference type="EMBL" id="VVN84165.1"/>
    </source>
</evidence>
<proteinExistence type="predicted"/>
<evidence type="ECO:0000256" key="1">
    <source>
        <dbReference type="ARBA" id="ARBA00023125"/>
    </source>
</evidence>
<dbReference type="GO" id="GO:0032993">
    <property type="term" value="C:protein-DNA complex"/>
    <property type="evidence" value="ECO:0007669"/>
    <property type="project" value="TreeGrafter"/>
</dbReference>
<sequence length="122" mass="13877">MRLLLVEDEPEAAKLLAQGLSEASYAVDVAADGMQGRRFIEERPEYDLVILDVMLPGLNAWQLQQQIRKRGATPVLFLTTKDGIEDRLRGLELDADDYLLKPFAVSELVARVRKLLRRDRGR</sequence>
<dbReference type="InterPro" id="IPR011006">
    <property type="entry name" value="CheY-like_superfamily"/>
</dbReference>
<dbReference type="EMBL" id="CABVHQ010000009">
    <property type="protein sequence ID" value="VVN84165.1"/>
    <property type="molecule type" value="Genomic_DNA"/>
</dbReference>
<accession>A0A5E7AZS6</accession>
<keyword evidence="1" id="KW-0238">DNA-binding</keyword>
<dbReference type="SMART" id="SM00448">
    <property type="entry name" value="REC"/>
    <property type="match status" value="1"/>
</dbReference>
<keyword evidence="2" id="KW-0597">Phosphoprotein</keyword>
<gene>
    <name evidence="4" type="primary">czcR_1</name>
    <name evidence="4" type="ORF">PS691_01331</name>
</gene>
<name>A0A5E7AZS6_PSEFL</name>
<evidence type="ECO:0000256" key="2">
    <source>
        <dbReference type="PROSITE-ProRule" id="PRU00169"/>
    </source>
</evidence>
<dbReference type="PANTHER" id="PTHR48111">
    <property type="entry name" value="REGULATOR OF RPOS"/>
    <property type="match status" value="1"/>
</dbReference>
<feature type="domain" description="Response regulatory" evidence="3">
    <location>
        <begin position="2"/>
        <end position="116"/>
    </location>
</feature>
<dbReference type="Pfam" id="PF00072">
    <property type="entry name" value="Response_reg"/>
    <property type="match status" value="1"/>
</dbReference>
<protein>
    <submittedName>
        <fullName evidence="4">Transcriptional activator protein CzcR</fullName>
    </submittedName>
</protein>
<dbReference type="GO" id="GO:0000156">
    <property type="term" value="F:phosphorelay response regulator activity"/>
    <property type="evidence" value="ECO:0007669"/>
    <property type="project" value="TreeGrafter"/>
</dbReference>
<organism evidence="4 5">
    <name type="scientific">Pseudomonas fluorescens</name>
    <dbReference type="NCBI Taxonomy" id="294"/>
    <lineage>
        <taxon>Bacteria</taxon>
        <taxon>Pseudomonadati</taxon>
        <taxon>Pseudomonadota</taxon>
        <taxon>Gammaproteobacteria</taxon>
        <taxon>Pseudomonadales</taxon>
        <taxon>Pseudomonadaceae</taxon>
        <taxon>Pseudomonas</taxon>
    </lineage>
</organism>
<evidence type="ECO:0000259" key="3">
    <source>
        <dbReference type="PROSITE" id="PS50110"/>
    </source>
</evidence>
<dbReference type="GO" id="GO:0000976">
    <property type="term" value="F:transcription cis-regulatory region binding"/>
    <property type="evidence" value="ECO:0007669"/>
    <property type="project" value="TreeGrafter"/>
</dbReference>
<dbReference type="GO" id="GO:0006355">
    <property type="term" value="P:regulation of DNA-templated transcription"/>
    <property type="evidence" value="ECO:0007669"/>
    <property type="project" value="TreeGrafter"/>
</dbReference>
<feature type="modified residue" description="4-aspartylphosphate" evidence="2">
    <location>
        <position position="52"/>
    </location>
</feature>
<dbReference type="InterPro" id="IPR039420">
    <property type="entry name" value="WalR-like"/>
</dbReference>
<dbReference type="Gene3D" id="3.40.50.2300">
    <property type="match status" value="1"/>
</dbReference>
<dbReference type="OrthoDB" id="9800897at2"/>
<dbReference type="PANTHER" id="PTHR48111:SF41">
    <property type="entry name" value="TRANSCRIPTIONAL REGULATORY PROTEIN CUSR-RELATED"/>
    <property type="match status" value="1"/>
</dbReference>
<dbReference type="InterPro" id="IPR001789">
    <property type="entry name" value="Sig_transdc_resp-reg_receiver"/>
</dbReference>
<dbReference type="PROSITE" id="PS50110">
    <property type="entry name" value="RESPONSE_REGULATORY"/>
    <property type="match status" value="1"/>
</dbReference>
<dbReference type="SUPFAM" id="SSF52172">
    <property type="entry name" value="CheY-like"/>
    <property type="match status" value="1"/>
</dbReference>
<evidence type="ECO:0000313" key="5">
    <source>
        <dbReference type="Proteomes" id="UP000337909"/>
    </source>
</evidence>
<dbReference type="AlphaFoldDB" id="A0A5E7AZS6"/>
<dbReference type="GO" id="GO:0005829">
    <property type="term" value="C:cytosol"/>
    <property type="evidence" value="ECO:0007669"/>
    <property type="project" value="TreeGrafter"/>
</dbReference>
<dbReference type="Proteomes" id="UP000337909">
    <property type="component" value="Unassembled WGS sequence"/>
</dbReference>